<dbReference type="EMBL" id="JARBHB010000002">
    <property type="protein sequence ID" value="KAJ8893344.1"/>
    <property type="molecule type" value="Genomic_DNA"/>
</dbReference>
<protein>
    <submittedName>
        <fullName evidence="1">Uncharacterized protein</fullName>
    </submittedName>
</protein>
<evidence type="ECO:0000313" key="1">
    <source>
        <dbReference type="EMBL" id="KAJ8893344.1"/>
    </source>
</evidence>
<reference evidence="1 2" key="1">
    <citation type="submission" date="2023-02" db="EMBL/GenBank/DDBJ databases">
        <title>LHISI_Scaffold_Assembly.</title>
        <authorList>
            <person name="Stuart O.P."/>
            <person name="Cleave R."/>
            <person name="Magrath M.J.L."/>
            <person name="Mikheyev A.S."/>
        </authorList>
    </citation>
    <scope>NUCLEOTIDE SEQUENCE [LARGE SCALE GENOMIC DNA]</scope>
    <source>
        <strain evidence="1">Daus_M_001</strain>
        <tissue evidence="1">Leg muscle</tissue>
    </source>
</reference>
<evidence type="ECO:0000313" key="2">
    <source>
        <dbReference type="Proteomes" id="UP001159363"/>
    </source>
</evidence>
<name>A0ABQ9I9M2_9NEOP</name>
<dbReference type="Proteomes" id="UP001159363">
    <property type="component" value="Chromosome 2"/>
</dbReference>
<comment type="caution">
    <text evidence="1">The sequence shown here is derived from an EMBL/GenBank/DDBJ whole genome shotgun (WGS) entry which is preliminary data.</text>
</comment>
<gene>
    <name evidence="1" type="ORF">PR048_005935</name>
</gene>
<sequence length="78" mass="9014">MERLCLVWDNILPVSISKCFRRTGFKAAISTDASVEHDDDNHEEELVPEWSQITQCLHVQETTFQDFVEVDTDLVTCQ</sequence>
<organism evidence="1 2">
    <name type="scientific">Dryococelus australis</name>
    <dbReference type="NCBI Taxonomy" id="614101"/>
    <lineage>
        <taxon>Eukaryota</taxon>
        <taxon>Metazoa</taxon>
        <taxon>Ecdysozoa</taxon>
        <taxon>Arthropoda</taxon>
        <taxon>Hexapoda</taxon>
        <taxon>Insecta</taxon>
        <taxon>Pterygota</taxon>
        <taxon>Neoptera</taxon>
        <taxon>Polyneoptera</taxon>
        <taxon>Phasmatodea</taxon>
        <taxon>Verophasmatodea</taxon>
        <taxon>Anareolatae</taxon>
        <taxon>Phasmatidae</taxon>
        <taxon>Eurycanthinae</taxon>
        <taxon>Dryococelus</taxon>
    </lineage>
</organism>
<proteinExistence type="predicted"/>
<keyword evidence="2" id="KW-1185">Reference proteome</keyword>
<accession>A0ABQ9I9M2</accession>